<dbReference type="Proteomes" id="UP001165283">
    <property type="component" value="Unassembled WGS sequence"/>
</dbReference>
<evidence type="ECO:0000259" key="2">
    <source>
        <dbReference type="Pfam" id="PF26345"/>
    </source>
</evidence>
<reference evidence="3" key="1">
    <citation type="submission" date="2021-04" db="EMBL/GenBank/DDBJ databases">
        <title>Pseudonocardia sp. nov., isolated from sandy soil of mangrove forest.</title>
        <authorList>
            <person name="Zan Z."/>
            <person name="Huang R."/>
            <person name="Liu W."/>
        </authorList>
    </citation>
    <scope>NUCLEOTIDE SEQUENCE</scope>
    <source>
        <strain evidence="3">S2-4</strain>
    </source>
</reference>
<sequence length="404" mass="43923">MPTPDVRADDVVGALEEFDALGRREFLAKYGFGEARSYFLVRGGKEYDSKAVVGAAHTRRHGARLTARDFSGGEATVKKLLEDLGFTVETREPSAPVGGGPTEETLGAWVLKCNPHVWDLAGFLAGEERLVYGWTVQENRRSDMIRHGQRALLWVTGSVDGPLPRGFWGSGWTTGPVEAVAELGDDDQAAIDVGYWLDLDARDRMHFAAPLELRVWDEPVVEARVVEVLGPQGLEVVRARQMSNPSWISAADLALLEPLLPSWPEVGPPVAEVITVDPVEGAGVGDPATRRLVEEAAIRAVTEHYRGLGYEVQSVEHEKCGWDVTCIGPDGAVARVEVKGTAGARPSVLLTRNEHRSAVQDPGWVLAVVTRAATQPTVAIYDPAEVLTLAEPYVYRVDLNGTKH</sequence>
<evidence type="ECO:0000259" key="1">
    <source>
        <dbReference type="Pfam" id="PF13020"/>
    </source>
</evidence>
<name>A0ABT1A2A0_9PSEU</name>
<dbReference type="EMBL" id="JAGSOV010000040">
    <property type="protein sequence ID" value="MCO1657122.1"/>
    <property type="molecule type" value="Genomic_DNA"/>
</dbReference>
<feature type="domain" description="ScoMcrA-like N-terminal head" evidence="2">
    <location>
        <begin position="5"/>
        <end position="89"/>
    </location>
</feature>
<dbReference type="InterPro" id="IPR024975">
    <property type="entry name" value="NOV_C"/>
</dbReference>
<protein>
    <submittedName>
        <fullName evidence="3">DUF3883 domain-containing protein</fullName>
    </submittedName>
</protein>
<dbReference type="InterPro" id="IPR058807">
    <property type="entry name" value="ScoMcrA_N"/>
</dbReference>
<organism evidence="3 4">
    <name type="scientific">Pseudonocardia humida</name>
    <dbReference type="NCBI Taxonomy" id="2800819"/>
    <lineage>
        <taxon>Bacteria</taxon>
        <taxon>Bacillati</taxon>
        <taxon>Actinomycetota</taxon>
        <taxon>Actinomycetes</taxon>
        <taxon>Pseudonocardiales</taxon>
        <taxon>Pseudonocardiaceae</taxon>
        <taxon>Pseudonocardia</taxon>
    </lineage>
</organism>
<evidence type="ECO:0000313" key="4">
    <source>
        <dbReference type="Proteomes" id="UP001165283"/>
    </source>
</evidence>
<feature type="domain" description="Protein NO VEIN C-terminal" evidence="1">
    <location>
        <begin position="293"/>
        <end position="379"/>
    </location>
</feature>
<dbReference type="Pfam" id="PF13020">
    <property type="entry name" value="NOV_C"/>
    <property type="match status" value="1"/>
</dbReference>
<accession>A0ABT1A2A0</accession>
<dbReference type="RefSeq" id="WP_252440513.1">
    <property type="nucleotide sequence ID" value="NZ_JAGSOV010000040.1"/>
</dbReference>
<proteinExistence type="predicted"/>
<evidence type="ECO:0000313" key="3">
    <source>
        <dbReference type="EMBL" id="MCO1657122.1"/>
    </source>
</evidence>
<comment type="caution">
    <text evidence="3">The sequence shown here is derived from an EMBL/GenBank/DDBJ whole genome shotgun (WGS) entry which is preliminary data.</text>
</comment>
<gene>
    <name evidence="3" type="ORF">KDL28_18840</name>
</gene>
<dbReference type="Pfam" id="PF26345">
    <property type="entry name" value="ScoMcrA_N"/>
    <property type="match status" value="1"/>
</dbReference>
<keyword evidence="4" id="KW-1185">Reference proteome</keyword>